<dbReference type="EMBL" id="PFAR01000033">
    <property type="protein sequence ID" value="PIR93086.1"/>
    <property type="molecule type" value="Genomic_DNA"/>
</dbReference>
<accession>A0A2H0V1W4</accession>
<comment type="caution">
    <text evidence="1">The sequence shown here is derived from an EMBL/GenBank/DDBJ whole genome shotgun (WGS) entry which is preliminary data.</text>
</comment>
<evidence type="ECO:0000313" key="2">
    <source>
        <dbReference type="Proteomes" id="UP000228626"/>
    </source>
</evidence>
<proteinExistence type="predicted"/>
<gene>
    <name evidence="1" type="ORF">COT99_02780</name>
</gene>
<evidence type="ECO:0000313" key="1">
    <source>
        <dbReference type="EMBL" id="PIR93086.1"/>
    </source>
</evidence>
<dbReference type="AlphaFoldDB" id="A0A2H0V1W4"/>
<name>A0A2H0V1W4_9BACT</name>
<organism evidence="1 2">
    <name type="scientific">Candidatus Falkowbacteria bacterium CG10_big_fil_rev_8_21_14_0_10_43_10</name>
    <dbReference type="NCBI Taxonomy" id="1974567"/>
    <lineage>
        <taxon>Bacteria</taxon>
        <taxon>Candidatus Falkowiibacteriota</taxon>
    </lineage>
</organism>
<reference evidence="2" key="1">
    <citation type="submission" date="2017-09" db="EMBL/GenBank/DDBJ databases">
        <title>Depth-based differentiation of microbial function through sediment-hosted aquifers and enrichment of novel symbionts in the deep terrestrial subsurface.</title>
        <authorList>
            <person name="Probst A.J."/>
            <person name="Ladd B."/>
            <person name="Jarett J.K."/>
            <person name="Geller-Mcgrath D.E."/>
            <person name="Sieber C.M.K."/>
            <person name="Emerson J.B."/>
            <person name="Anantharaman K."/>
            <person name="Thomas B.C."/>
            <person name="Malmstrom R."/>
            <person name="Stieglmeier M."/>
            <person name="Klingl A."/>
            <person name="Woyke T."/>
            <person name="Ryan C.M."/>
            <person name="Banfield J.F."/>
        </authorList>
    </citation>
    <scope>NUCLEOTIDE SEQUENCE [LARGE SCALE GENOMIC DNA]</scope>
</reference>
<dbReference type="Proteomes" id="UP000228626">
    <property type="component" value="Unassembled WGS sequence"/>
</dbReference>
<sequence>MNTHKIIQKVLGLTIFNICEGGMKHEDAFEKALETESSDNKTVQAIFEKIRSGLKAINNAAVAATYCKGVLVDLQAFCS</sequence>
<protein>
    <submittedName>
        <fullName evidence="1">Uncharacterized protein</fullName>
    </submittedName>
</protein>